<accession>A0ABD5T1U3</accession>
<evidence type="ECO:0000313" key="1">
    <source>
        <dbReference type="EMBL" id="MFC6769443.1"/>
    </source>
</evidence>
<dbReference type="Pfam" id="PF20127">
    <property type="entry name" value="DUF6517"/>
    <property type="match status" value="1"/>
</dbReference>
<protein>
    <submittedName>
        <fullName evidence="1">DUF6517 family protein</fullName>
    </submittedName>
</protein>
<evidence type="ECO:0000313" key="2">
    <source>
        <dbReference type="Proteomes" id="UP001596383"/>
    </source>
</evidence>
<dbReference type="EMBL" id="JBHSWV010000751">
    <property type="protein sequence ID" value="MFC6769443.1"/>
    <property type="molecule type" value="Genomic_DNA"/>
</dbReference>
<comment type="caution">
    <text evidence="1">The sequence shown here is derived from an EMBL/GenBank/DDBJ whole genome shotgun (WGS) entry which is preliminary data.</text>
</comment>
<organism evidence="1 2">
    <name type="scientific">Natrinema soli</name>
    <dbReference type="NCBI Taxonomy" id="1930624"/>
    <lineage>
        <taxon>Archaea</taxon>
        <taxon>Methanobacteriati</taxon>
        <taxon>Methanobacteriota</taxon>
        <taxon>Stenosarchaea group</taxon>
        <taxon>Halobacteria</taxon>
        <taxon>Halobacteriales</taxon>
        <taxon>Natrialbaceae</taxon>
        <taxon>Natrinema</taxon>
    </lineage>
</organism>
<keyword evidence="2" id="KW-1185">Reference proteome</keyword>
<dbReference type="PROSITE" id="PS51257">
    <property type="entry name" value="PROKAR_LIPOPROTEIN"/>
    <property type="match status" value="1"/>
</dbReference>
<proteinExistence type="predicted"/>
<gene>
    <name evidence="1" type="ORF">ACFQE6_31750</name>
</gene>
<name>A0ABD5T1U3_9EURY</name>
<dbReference type="AlphaFoldDB" id="A0ABD5T1U3"/>
<dbReference type="RefSeq" id="WP_273742090.1">
    <property type="nucleotide sequence ID" value="NZ_JAQIVI010000751.1"/>
</dbReference>
<sequence>MNRRLFLGALAAGGVGTVAGCLSGFADDMTMVSAAPARVSDEAAAEAGYEYQGTIKRVETQQVGGEDVELTSYNSVYDRAIDLPAERFGEQPVRAGAFGVLSTPQITVGGEEFNPVSEPSDKVLVERVQNRYDGLSIERAVGGRALETLGERFPVESAEGTATLDGEYDVDVSLDIIRDEHEDDPLVIVAVYPTEEVLQGESEQGRIDTLVRGLEQYDDLEVEIVETEEADG</sequence>
<dbReference type="InterPro" id="IPR045396">
    <property type="entry name" value="DUF6517"/>
</dbReference>
<reference evidence="1 2" key="1">
    <citation type="journal article" date="2019" name="Int. J. Syst. Evol. Microbiol.">
        <title>The Global Catalogue of Microorganisms (GCM) 10K type strain sequencing project: providing services to taxonomists for standard genome sequencing and annotation.</title>
        <authorList>
            <consortium name="The Broad Institute Genomics Platform"/>
            <consortium name="The Broad Institute Genome Sequencing Center for Infectious Disease"/>
            <person name="Wu L."/>
            <person name="Ma J."/>
        </authorList>
    </citation>
    <scope>NUCLEOTIDE SEQUENCE [LARGE SCALE GENOMIC DNA]</scope>
    <source>
        <strain evidence="1 2">LMG 29247</strain>
    </source>
</reference>
<dbReference type="Proteomes" id="UP001596383">
    <property type="component" value="Unassembled WGS sequence"/>
</dbReference>